<dbReference type="InterPro" id="IPR001789">
    <property type="entry name" value="Sig_transdc_resp-reg_receiver"/>
</dbReference>
<dbReference type="SMART" id="SM00421">
    <property type="entry name" value="HTH_LUXR"/>
    <property type="match status" value="1"/>
</dbReference>
<dbReference type="AlphaFoldDB" id="A0A6C1KKI9"/>
<reference evidence="7 8" key="1">
    <citation type="submission" date="2019-05" db="EMBL/GenBank/DDBJ databases">
        <authorList>
            <person name="Zhou X."/>
        </authorList>
    </citation>
    <scope>NUCLEOTIDE SEQUENCE [LARGE SCALE GENOMIC DNA]</scope>
    <source>
        <strain evidence="7 8">DSM 432</strain>
    </source>
</reference>
<feature type="region of interest" description="Disordered" evidence="4">
    <location>
        <begin position="131"/>
        <end position="154"/>
    </location>
</feature>
<dbReference type="CDD" id="cd06170">
    <property type="entry name" value="LuxR_C_like"/>
    <property type="match status" value="1"/>
</dbReference>
<dbReference type="InterPro" id="IPR016032">
    <property type="entry name" value="Sig_transdc_resp-reg_C-effctor"/>
</dbReference>
<dbReference type="GO" id="GO:0003677">
    <property type="term" value="F:DNA binding"/>
    <property type="evidence" value="ECO:0007669"/>
    <property type="project" value="UniProtKB-KW"/>
</dbReference>
<dbReference type="SMART" id="SM00448">
    <property type="entry name" value="REC"/>
    <property type="match status" value="1"/>
</dbReference>
<dbReference type="GO" id="GO:0006355">
    <property type="term" value="P:regulation of DNA-templated transcription"/>
    <property type="evidence" value="ECO:0007669"/>
    <property type="project" value="InterPro"/>
</dbReference>
<comment type="caution">
    <text evidence="7">The sequence shown here is derived from an EMBL/GenBank/DDBJ whole genome shotgun (WGS) entry which is preliminary data.</text>
</comment>
<dbReference type="PROSITE" id="PS50043">
    <property type="entry name" value="HTH_LUXR_2"/>
    <property type="match status" value="1"/>
</dbReference>
<evidence type="ECO:0000259" key="6">
    <source>
        <dbReference type="PROSITE" id="PS50110"/>
    </source>
</evidence>
<dbReference type="Proteomes" id="UP000305131">
    <property type="component" value="Unassembled WGS sequence"/>
</dbReference>
<dbReference type="InterPro" id="IPR039420">
    <property type="entry name" value="WalR-like"/>
</dbReference>
<name>A0A6C1KKI9_XANAU</name>
<evidence type="ECO:0000313" key="8">
    <source>
        <dbReference type="Proteomes" id="UP000305131"/>
    </source>
</evidence>
<keyword evidence="1 3" id="KW-0597">Phosphoprotein</keyword>
<dbReference type="Gene3D" id="3.40.50.2300">
    <property type="match status" value="1"/>
</dbReference>
<feature type="domain" description="Response regulatory" evidence="6">
    <location>
        <begin position="2"/>
        <end position="119"/>
    </location>
</feature>
<gene>
    <name evidence="7" type="ORF">FBQ73_01980</name>
</gene>
<proteinExistence type="predicted"/>
<feature type="domain" description="HTH luxR-type" evidence="5">
    <location>
        <begin position="149"/>
        <end position="214"/>
    </location>
</feature>
<dbReference type="PROSITE" id="PS50110">
    <property type="entry name" value="RESPONSE_REGULATORY"/>
    <property type="match status" value="1"/>
</dbReference>
<dbReference type="Pfam" id="PF00072">
    <property type="entry name" value="Response_reg"/>
    <property type="match status" value="1"/>
</dbReference>
<evidence type="ECO:0000256" key="1">
    <source>
        <dbReference type="ARBA" id="ARBA00022553"/>
    </source>
</evidence>
<evidence type="ECO:0000256" key="2">
    <source>
        <dbReference type="ARBA" id="ARBA00023125"/>
    </source>
</evidence>
<accession>A0A6C1KKI9</accession>
<dbReference type="Pfam" id="PF00196">
    <property type="entry name" value="GerE"/>
    <property type="match status" value="1"/>
</dbReference>
<dbReference type="GO" id="GO:0000160">
    <property type="term" value="P:phosphorelay signal transduction system"/>
    <property type="evidence" value="ECO:0007669"/>
    <property type="project" value="InterPro"/>
</dbReference>
<evidence type="ECO:0000313" key="7">
    <source>
        <dbReference type="EMBL" id="TLX44838.1"/>
    </source>
</evidence>
<evidence type="ECO:0000259" key="5">
    <source>
        <dbReference type="PROSITE" id="PS50043"/>
    </source>
</evidence>
<dbReference type="SUPFAM" id="SSF46894">
    <property type="entry name" value="C-terminal effector domain of the bipartite response regulators"/>
    <property type="match status" value="1"/>
</dbReference>
<dbReference type="PRINTS" id="PR00038">
    <property type="entry name" value="HTHLUXR"/>
</dbReference>
<dbReference type="InterPro" id="IPR000792">
    <property type="entry name" value="Tscrpt_reg_LuxR_C"/>
</dbReference>
<keyword evidence="2" id="KW-0238">DNA-binding</keyword>
<sequence length="222" mass="24241">MKILLVDDHVLIRDAMRSVLREIDGSASVYEAQSGREADDLIARNEDIALVLLDLRLPDRDGLEMLSDLRKSHPAIAVVMLSAFCDRDNVLKSLAIGAQGFIAKTATRDVLLGALRLVLAGGVYIPPEILDRVPEPAPQPDTKPDRPGPTPAELGLTERQLDVLALMMEGKSNKLICRHLDLAEPTVKNHVSAILKALDVNNRTEAVLAVTRLGWSLPLLNK</sequence>
<evidence type="ECO:0000256" key="4">
    <source>
        <dbReference type="SAM" id="MobiDB-lite"/>
    </source>
</evidence>
<evidence type="ECO:0000256" key="3">
    <source>
        <dbReference type="PROSITE-ProRule" id="PRU00169"/>
    </source>
</evidence>
<organism evidence="7 8">
    <name type="scientific">Xanthobacter autotrophicus</name>
    <dbReference type="NCBI Taxonomy" id="280"/>
    <lineage>
        <taxon>Bacteria</taxon>
        <taxon>Pseudomonadati</taxon>
        <taxon>Pseudomonadota</taxon>
        <taxon>Alphaproteobacteria</taxon>
        <taxon>Hyphomicrobiales</taxon>
        <taxon>Xanthobacteraceae</taxon>
        <taxon>Xanthobacter</taxon>
    </lineage>
</organism>
<dbReference type="SUPFAM" id="SSF52172">
    <property type="entry name" value="CheY-like"/>
    <property type="match status" value="1"/>
</dbReference>
<dbReference type="OrthoDB" id="9782896at2"/>
<dbReference type="GeneID" id="95772225"/>
<dbReference type="PANTHER" id="PTHR43214">
    <property type="entry name" value="TWO-COMPONENT RESPONSE REGULATOR"/>
    <property type="match status" value="1"/>
</dbReference>
<dbReference type="RefSeq" id="WP_138397839.1">
    <property type="nucleotide sequence ID" value="NZ_JBAFVI010000009.1"/>
</dbReference>
<dbReference type="CDD" id="cd17535">
    <property type="entry name" value="REC_NarL-like"/>
    <property type="match status" value="1"/>
</dbReference>
<feature type="modified residue" description="4-aspartylphosphate" evidence="3">
    <location>
        <position position="54"/>
    </location>
</feature>
<dbReference type="InterPro" id="IPR058245">
    <property type="entry name" value="NreC/VraR/RcsB-like_REC"/>
</dbReference>
<dbReference type="InterPro" id="IPR011006">
    <property type="entry name" value="CheY-like_superfamily"/>
</dbReference>
<protein>
    <submittedName>
        <fullName evidence="7">Response regulator transcription factor</fullName>
    </submittedName>
</protein>
<dbReference type="EMBL" id="VAUP01000004">
    <property type="protein sequence ID" value="TLX44838.1"/>
    <property type="molecule type" value="Genomic_DNA"/>
</dbReference>